<evidence type="ECO:0000256" key="3">
    <source>
        <dbReference type="ARBA" id="ARBA00022527"/>
    </source>
</evidence>
<keyword evidence="5" id="KW-0132">Cell division</keyword>
<feature type="binding site" evidence="14">
    <location>
        <position position="38"/>
    </location>
    <ligand>
        <name>ATP</name>
        <dbReference type="ChEBI" id="CHEBI:30616"/>
    </ligand>
</feature>
<evidence type="ECO:0000259" key="16">
    <source>
        <dbReference type="PROSITE" id="PS50011"/>
    </source>
</evidence>
<evidence type="ECO:0000313" key="18">
    <source>
        <dbReference type="Proteomes" id="UP001168877"/>
    </source>
</evidence>
<protein>
    <recommendedName>
        <fullName evidence="2">cyclin-dependent kinase</fullName>
        <ecNumber evidence="2">2.7.11.22</ecNumber>
    </recommendedName>
</protein>
<evidence type="ECO:0000256" key="4">
    <source>
        <dbReference type="ARBA" id="ARBA00022553"/>
    </source>
</evidence>
<evidence type="ECO:0000256" key="8">
    <source>
        <dbReference type="ARBA" id="ARBA00022776"/>
    </source>
</evidence>
<proteinExistence type="inferred from homology"/>
<dbReference type="EMBL" id="JAUESC010000387">
    <property type="protein sequence ID" value="KAK0573002.1"/>
    <property type="molecule type" value="Genomic_DNA"/>
</dbReference>
<evidence type="ECO:0000313" key="17">
    <source>
        <dbReference type="EMBL" id="KAK0573002.1"/>
    </source>
</evidence>
<dbReference type="InterPro" id="IPR008271">
    <property type="entry name" value="Ser/Thr_kinase_AS"/>
</dbReference>
<dbReference type="Gene3D" id="3.30.200.20">
    <property type="entry name" value="Phosphorylase Kinase, domain 1"/>
    <property type="match status" value="1"/>
</dbReference>
<gene>
    <name evidence="17" type="ORF">LWI29_001729</name>
</gene>
<keyword evidence="9" id="KW-0418">Kinase</keyword>
<keyword evidence="18" id="KW-1185">Reference proteome</keyword>
<dbReference type="GO" id="GO:0010389">
    <property type="term" value="P:regulation of G2/M transition of mitotic cell cycle"/>
    <property type="evidence" value="ECO:0007669"/>
    <property type="project" value="TreeGrafter"/>
</dbReference>
<dbReference type="GO" id="GO:0007165">
    <property type="term" value="P:signal transduction"/>
    <property type="evidence" value="ECO:0007669"/>
    <property type="project" value="TreeGrafter"/>
</dbReference>
<reference evidence="17" key="2">
    <citation type="submission" date="2023-06" db="EMBL/GenBank/DDBJ databases">
        <authorList>
            <person name="Swenson N.G."/>
            <person name="Wegrzyn J.L."/>
            <person name="Mcevoy S.L."/>
        </authorList>
    </citation>
    <scope>NUCLEOTIDE SEQUENCE</scope>
    <source>
        <strain evidence="17">NS2018</strain>
        <tissue evidence="17">Leaf</tissue>
    </source>
</reference>
<dbReference type="PANTHER" id="PTHR24056:SF548">
    <property type="entry name" value="CYCLIN-DEPENDENT KINASE A-1"/>
    <property type="match status" value="1"/>
</dbReference>
<dbReference type="InterPro" id="IPR050108">
    <property type="entry name" value="CDK"/>
</dbReference>
<dbReference type="PROSITE" id="PS00107">
    <property type="entry name" value="PROTEIN_KINASE_ATP"/>
    <property type="match status" value="1"/>
</dbReference>
<dbReference type="PROSITE" id="PS50011">
    <property type="entry name" value="PROTEIN_KINASE_DOM"/>
    <property type="match status" value="1"/>
</dbReference>
<dbReference type="InterPro" id="IPR011009">
    <property type="entry name" value="Kinase-like_dom_sf"/>
</dbReference>
<evidence type="ECO:0000256" key="1">
    <source>
        <dbReference type="ARBA" id="ARBA00006485"/>
    </source>
</evidence>
<dbReference type="Gene3D" id="1.10.510.10">
    <property type="entry name" value="Transferase(Phosphotransferase) domain 1"/>
    <property type="match status" value="1"/>
</dbReference>
<dbReference type="EC" id="2.7.11.22" evidence="2"/>
<feature type="domain" description="Protein kinase" evidence="16">
    <location>
        <begin position="9"/>
        <end position="269"/>
    </location>
</feature>
<name>A0AA39RI35_ACESA</name>
<dbReference type="GO" id="GO:0005737">
    <property type="term" value="C:cytoplasm"/>
    <property type="evidence" value="ECO:0007669"/>
    <property type="project" value="TreeGrafter"/>
</dbReference>
<evidence type="ECO:0000256" key="5">
    <source>
        <dbReference type="ARBA" id="ARBA00022618"/>
    </source>
</evidence>
<dbReference type="GO" id="GO:0010468">
    <property type="term" value="P:regulation of gene expression"/>
    <property type="evidence" value="ECO:0007669"/>
    <property type="project" value="TreeGrafter"/>
</dbReference>
<dbReference type="GO" id="GO:0005524">
    <property type="term" value="F:ATP binding"/>
    <property type="evidence" value="ECO:0007669"/>
    <property type="project" value="UniProtKB-UniRule"/>
</dbReference>
<keyword evidence="4" id="KW-0597">Phosphoprotein</keyword>
<dbReference type="GO" id="GO:0051301">
    <property type="term" value="P:cell division"/>
    <property type="evidence" value="ECO:0007669"/>
    <property type="project" value="UniProtKB-KW"/>
</dbReference>
<dbReference type="GO" id="GO:0000307">
    <property type="term" value="C:cyclin-dependent protein kinase holoenzyme complex"/>
    <property type="evidence" value="ECO:0007669"/>
    <property type="project" value="TreeGrafter"/>
</dbReference>
<keyword evidence="6" id="KW-0808">Transferase</keyword>
<dbReference type="FunFam" id="1.10.510.10:FF:000624">
    <property type="entry name" value="Mitogen-activated protein kinase"/>
    <property type="match status" value="1"/>
</dbReference>
<dbReference type="InterPro" id="IPR017441">
    <property type="entry name" value="Protein_kinase_ATP_BS"/>
</dbReference>
<sequence>MEKVKDWNYKMIKKIGEGGFGQVYLCRNRETGQKVAIKMITLMNQTLGFPSYIIREVSILKELDHENVVRLLEVRSSGKYVYLVFEYLHLDLFTFIERQKKTTNSLIVKAILKQILVGLAYCHSQKVIHRDLKPENVLIDLKNNTVKIADFGLARPFGVPIKYFSSREIPYSYKSPEELLGGVNEYSIPIDVWGVGCIFAEMINRDRLFPFSKRFDQMSLICSLMGTPTEETWPGVTLIGDLLQKIPAYDPVDLAEEFPDLEPDGVDLLSDGCIFAKKAEGREIKKIIFNETFWGSMSYALKTTKPLVSMLRMTDYEQMPRIGFIYGAMDKVTEEIAKNLGNEERAYKEIWQIID</sequence>
<accession>A0AA39RI35</accession>
<dbReference type="GO" id="GO:0005634">
    <property type="term" value="C:nucleus"/>
    <property type="evidence" value="ECO:0007669"/>
    <property type="project" value="TreeGrafter"/>
</dbReference>
<dbReference type="GO" id="GO:0000082">
    <property type="term" value="P:G1/S transition of mitotic cell cycle"/>
    <property type="evidence" value="ECO:0007669"/>
    <property type="project" value="TreeGrafter"/>
</dbReference>
<dbReference type="PANTHER" id="PTHR24056">
    <property type="entry name" value="CELL DIVISION PROTEIN KINASE"/>
    <property type="match status" value="1"/>
</dbReference>
<comment type="caution">
    <text evidence="17">The sequence shown here is derived from an EMBL/GenBank/DDBJ whole genome shotgun (WGS) entry which is preliminary data.</text>
</comment>
<dbReference type="Pfam" id="PF00069">
    <property type="entry name" value="Pkinase"/>
    <property type="match status" value="1"/>
</dbReference>
<keyword evidence="11" id="KW-0131">Cell cycle</keyword>
<keyword evidence="3 15" id="KW-0723">Serine/threonine-protein kinase</keyword>
<dbReference type="GO" id="GO:0030332">
    <property type="term" value="F:cyclin binding"/>
    <property type="evidence" value="ECO:0007669"/>
    <property type="project" value="TreeGrafter"/>
</dbReference>
<dbReference type="GO" id="GO:0004693">
    <property type="term" value="F:cyclin-dependent protein serine/threonine kinase activity"/>
    <property type="evidence" value="ECO:0007669"/>
    <property type="project" value="UniProtKB-EC"/>
</dbReference>
<evidence type="ECO:0000256" key="13">
    <source>
        <dbReference type="ARBA" id="ARBA00048367"/>
    </source>
</evidence>
<evidence type="ECO:0000256" key="2">
    <source>
        <dbReference type="ARBA" id="ARBA00012425"/>
    </source>
</evidence>
<dbReference type="SUPFAM" id="SSF56112">
    <property type="entry name" value="Protein kinase-like (PK-like)"/>
    <property type="match status" value="1"/>
</dbReference>
<dbReference type="GO" id="GO:0051445">
    <property type="term" value="P:regulation of meiotic cell cycle"/>
    <property type="evidence" value="ECO:0007669"/>
    <property type="project" value="TreeGrafter"/>
</dbReference>
<keyword evidence="8" id="KW-0498">Mitosis</keyword>
<dbReference type="PROSITE" id="PS00108">
    <property type="entry name" value="PROTEIN_KINASE_ST"/>
    <property type="match status" value="1"/>
</dbReference>
<evidence type="ECO:0000256" key="6">
    <source>
        <dbReference type="ARBA" id="ARBA00022679"/>
    </source>
</evidence>
<evidence type="ECO:0000256" key="14">
    <source>
        <dbReference type="PROSITE-ProRule" id="PRU10141"/>
    </source>
</evidence>
<evidence type="ECO:0000256" key="7">
    <source>
        <dbReference type="ARBA" id="ARBA00022741"/>
    </source>
</evidence>
<comment type="catalytic activity">
    <reaction evidence="13">
        <text>L-seryl-[protein] + ATP = O-phospho-L-seryl-[protein] + ADP + H(+)</text>
        <dbReference type="Rhea" id="RHEA:17989"/>
        <dbReference type="Rhea" id="RHEA-COMP:9863"/>
        <dbReference type="Rhea" id="RHEA-COMP:11604"/>
        <dbReference type="ChEBI" id="CHEBI:15378"/>
        <dbReference type="ChEBI" id="CHEBI:29999"/>
        <dbReference type="ChEBI" id="CHEBI:30616"/>
        <dbReference type="ChEBI" id="CHEBI:83421"/>
        <dbReference type="ChEBI" id="CHEBI:456216"/>
        <dbReference type="EC" id="2.7.11.22"/>
    </reaction>
</comment>
<evidence type="ECO:0000256" key="9">
    <source>
        <dbReference type="ARBA" id="ARBA00022777"/>
    </source>
</evidence>
<comment type="catalytic activity">
    <reaction evidence="12">
        <text>L-threonyl-[protein] + ATP = O-phospho-L-threonyl-[protein] + ADP + H(+)</text>
        <dbReference type="Rhea" id="RHEA:46608"/>
        <dbReference type="Rhea" id="RHEA-COMP:11060"/>
        <dbReference type="Rhea" id="RHEA-COMP:11605"/>
        <dbReference type="ChEBI" id="CHEBI:15378"/>
        <dbReference type="ChEBI" id="CHEBI:30013"/>
        <dbReference type="ChEBI" id="CHEBI:30616"/>
        <dbReference type="ChEBI" id="CHEBI:61977"/>
        <dbReference type="ChEBI" id="CHEBI:456216"/>
        <dbReference type="EC" id="2.7.11.22"/>
    </reaction>
</comment>
<dbReference type="AlphaFoldDB" id="A0AA39RI35"/>
<organism evidence="17 18">
    <name type="scientific">Acer saccharum</name>
    <name type="common">Sugar maple</name>
    <dbReference type="NCBI Taxonomy" id="4024"/>
    <lineage>
        <taxon>Eukaryota</taxon>
        <taxon>Viridiplantae</taxon>
        <taxon>Streptophyta</taxon>
        <taxon>Embryophyta</taxon>
        <taxon>Tracheophyta</taxon>
        <taxon>Spermatophyta</taxon>
        <taxon>Magnoliopsida</taxon>
        <taxon>eudicotyledons</taxon>
        <taxon>Gunneridae</taxon>
        <taxon>Pentapetalae</taxon>
        <taxon>rosids</taxon>
        <taxon>malvids</taxon>
        <taxon>Sapindales</taxon>
        <taxon>Sapindaceae</taxon>
        <taxon>Hippocastanoideae</taxon>
        <taxon>Acereae</taxon>
        <taxon>Acer</taxon>
    </lineage>
</organism>
<dbReference type="InterPro" id="IPR000719">
    <property type="entry name" value="Prot_kinase_dom"/>
</dbReference>
<reference evidence="17" key="1">
    <citation type="journal article" date="2022" name="Plant J.">
        <title>Strategies of tolerance reflected in two North American maple genomes.</title>
        <authorList>
            <person name="McEvoy S.L."/>
            <person name="Sezen U.U."/>
            <person name="Trouern-Trend A."/>
            <person name="McMahon S.M."/>
            <person name="Schaberg P.G."/>
            <person name="Yang J."/>
            <person name="Wegrzyn J.L."/>
            <person name="Swenson N.G."/>
        </authorList>
    </citation>
    <scope>NUCLEOTIDE SEQUENCE</scope>
    <source>
        <strain evidence="17">NS2018</strain>
    </source>
</reference>
<dbReference type="Proteomes" id="UP001168877">
    <property type="component" value="Unassembled WGS sequence"/>
</dbReference>
<dbReference type="SMART" id="SM00220">
    <property type="entry name" value="S_TKc"/>
    <property type="match status" value="1"/>
</dbReference>
<evidence type="ECO:0000256" key="10">
    <source>
        <dbReference type="ARBA" id="ARBA00022840"/>
    </source>
</evidence>
<keyword evidence="10 14" id="KW-0067">ATP-binding</keyword>
<dbReference type="FunFam" id="3.30.200.20:FF:000042">
    <property type="entry name" value="Aurora kinase A"/>
    <property type="match status" value="1"/>
</dbReference>
<keyword evidence="7 14" id="KW-0547">Nucleotide-binding</keyword>
<evidence type="ECO:0000256" key="15">
    <source>
        <dbReference type="RuleBase" id="RU000304"/>
    </source>
</evidence>
<comment type="similarity">
    <text evidence="1">Belongs to the protein kinase superfamily. CMGC Ser/Thr protein kinase family. CDC2/CDKX subfamily.</text>
</comment>
<evidence type="ECO:0000256" key="12">
    <source>
        <dbReference type="ARBA" id="ARBA00047811"/>
    </source>
</evidence>
<evidence type="ECO:0000256" key="11">
    <source>
        <dbReference type="ARBA" id="ARBA00023306"/>
    </source>
</evidence>